<dbReference type="AlphaFoldDB" id="A0A0F8W017"/>
<protein>
    <recommendedName>
        <fullName evidence="2">HTH iclR-type domain-containing protein</fullName>
    </recommendedName>
</protein>
<sequence length="77" mass="8814">MFTNEGCSLYNEQYIRVNSMKGSFLISSNSSEIDRNIFANKSSLILHWLLVIGIEKEQFSIREVAKECNLSLGLVQR</sequence>
<comment type="caution">
    <text evidence="1">The sequence shown here is derived from an EMBL/GenBank/DDBJ whole genome shotgun (WGS) entry which is preliminary data.</text>
</comment>
<proteinExistence type="predicted"/>
<feature type="non-terminal residue" evidence="1">
    <location>
        <position position="77"/>
    </location>
</feature>
<dbReference type="EMBL" id="LAZR01068271">
    <property type="protein sequence ID" value="KKK49953.1"/>
    <property type="molecule type" value="Genomic_DNA"/>
</dbReference>
<organism evidence="1">
    <name type="scientific">marine sediment metagenome</name>
    <dbReference type="NCBI Taxonomy" id="412755"/>
    <lineage>
        <taxon>unclassified sequences</taxon>
        <taxon>metagenomes</taxon>
        <taxon>ecological metagenomes</taxon>
    </lineage>
</organism>
<name>A0A0F8W017_9ZZZZ</name>
<evidence type="ECO:0008006" key="2">
    <source>
        <dbReference type="Google" id="ProtNLM"/>
    </source>
</evidence>
<reference evidence="1" key="1">
    <citation type="journal article" date="2015" name="Nature">
        <title>Complex archaea that bridge the gap between prokaryotes and eukaryotes.</title>
        <authorList>
            <person name="Spang A."/>
            <person name="Saw J.H."/>
            <person name="Jorgensen S.L."/>
            <person name="Zaremba-Niedzwiedzka K."/>
            <person name="Martijn J."/>
            <person name="Lind A.E."/>
            <person name="van Eijk R."/>
            <person name="Schleper C."/>
            <person name="Guy L."/>
            <person name="Ettema T.J."/>
        </authorList>
    </citation>
    <scope>NUCLEOTIDE SEQUENCE</scope>
</reference>
<gene>
    <name evidence="1" type="ORF">LCGC14_3129890</name>
</gene>
<accession>A0A0F8W017</accession>
<evidence type="ECO:0000313" key="1">
    <source>
        <dbReference type="EMBL" id="KKK49953.1"/>
    </source>
</evidence>